<evidence type="ECO:0000256" key="2">
    <source>
        <dbReference type="ARBA" id="ARBA00023125"/>
    </source>
</evidence>
<keyword evidence="2" id="KW-0238">DNA-binding</keyword>
<dbReference type="PANTHER" id="PTHR44846">
    <property type="entry name" value="MANNOSYL-D-GLYCERATE TRANSPORT/METABOLISM SYSTEM REPRESSOR MNGR-RELATED"/>
    <property type="match status" value="1"/>
</dbReference>
<dbReference type="GO" id="GO:0003677">
    <property type="term" value="F:DNA binding"/>
    <property type="evidence" value="ECO:0007669"/>
    <property type="project" value="UniProtKB-KW"/>
</dbReference>
<dbReference type="AlphaFoldDB" id="A0A9E7ADQ3"/>
<dbReference type="GO" id="GO:0003700">
    <property type="term" value="F:DNA-binding transcription factor activity"/>
    <property type="evidence" value="ECO:0007669"/>
    <property type="project" value="InterPro"/>
</dbReference>
<evidence type="ECO:0000313" key="5">
    <source>
        <dbReference type="EMBL" id="UQF78705.1"/>
    </source>
</evidence>
<reference evidence="5" key="1">
    <citation type="submission" date="2022-05" db="EMBL/GenBank/DDBJ databases">
        <title>Using nanopore sequencing to obtain complete genomes from saliva samples.</title>
        <authorList>
            <person name="Baker J.L."/>
        </authorList>
    </citation>
    <scope>NUCLEOTIDE SEQUENCE</scope>
    <source>
        <strain evidence="5">JCVI-JB-Lp32</strain>
    </source>
</reference>
<evidence type="ECO:0000313" key="6">
    <source>
        <dbReference type="Proteomes" id="UP000831562"/>
    </source>
</evidence>
<gene>
    <name evidence="5" type="ORF">M3I19_03295</name>
</gene>
<protein>
    <submittedName>
        <fullName evidence="5">GntR family transcriptional regulator</fullName>
    </submittedName>
</protein>
<dbReference type="Gene3D" id="1.10.10.10">
    <property type="entry name" value="Winged helix-like DNA-binding domain superfamily/Winged helix DNA-binding domain"/>
    <property type="match status" value="1"/>
</dbReference>
<evidence type="ECO:0000259" key="4">
    <source>
        <dbReference type="PROSITE" id="PS50949"/>
    </source>
</evidence>
<dbReference type="EMBL" id="CP097092">
    <property type="protein sequence ID" value="UQF78705.1"/>
    <property type="molecule type" value="Genomic_DNA"/>
</dbReference>
<dbReference type="InterPro" id="IPR028978">
    <property type="entry name" value="Chorismate_lyase_/UTRA_dom_sf"/>
</dbReference>
<accession>A0A9E7ADQ3</accession>
<dbReference type="Pfam" id="PF07702">
    <property type="entry name" value="UTRA"/>
    <property type="match status" value="1"/>
</dbReference>
<evidence type="ECO:0000256" key="1">
    <source>
        <dbReference type="ARBA" id="ARBA00023015"/>
    </source>
</evidence>
<dbReference type="CDD" id="cd07377">
    <property type="entry name" value="WHTH_GntR"/>
    <property type="match status" value="1"/>
</dbReference>
<dbReference type="InterPro" id="IPR036388">
    <property type="entry name" value="WH-like_DNA-bd_sf"/>
</dbReference>
<dbReference type="Gene3D" id="3.40.1410.10">
    <property type="entry name" value="Chorismate lyase-like"/>
    <property type="match status" value="1"/>
</dbReference>
<dbReference type="SUPFAM" id="SSF64288">
    <property type="entry name" value="Chorismate lyase-like"/>
    <property type="match status" value="1"/>
</dbReference>
<dbReference type="GO" id="GO:0045892">
    <property type="term" value="P:negative regulation of DNA-templated transcription"/>
    <property type="evidence" value="ECO:0007669"/>
    <property type="project" value="TreeGrafter"/>
</dbReference>
<dbReference type="PROSITE" id="PS50949">
    <property type="entry name" value="HTH_GNTR"/>
    <property type="match status" value="1"/>
</dbReference>
<dbReference type="InterPro" id="IPR036390">
    <property type="entry name" value="WH_DNA-bd_sf"/>
</dbReference>
<dbReference type="Pfam" id="PF00392">
    <property type="entry name" value="GntR"/>
    <property type="match status" value="1"/>
</dbReference>
<sequence>MPSARFDTIYQDLKNKILDGTYAYESFLPTEMELTKTYSCSRNTVRRALTLLSDEALLQPIHGRGVRVIWQKKPSEVIGSLEGLESFQEYAHRNHLIPDTDVIVFEHVPCTDDISHQTGFRAGEELIHIVRIRKLNGSSRQIDNDYLLASAVGNLGKDDAATSIFAYLENTLHMKILKSKRTISVELATEEDQQHLELGDFNCVAVVESHSFNSKGVMFGFTQTRSHPETFCYKVISKR</sequence>
<feature type="domain" description="HTH gntR-type" evidence="4">
    <location>
        <begin position="3"/>
        <end position="71"/>
    </location>
</feature>
<organism evidence="5 6">
    <name type="scientific">Lancefieldella parvula</name>
    <dbReference type="NCBI Taxonomy" id="1382"/>
    <lineage>
        <taxon>Bacteria</taxon>
        <taxon>Bacillati</taxon>
        <taxon>Actinomycetota</taxon>
        <taxon>Coriobacteriia</taxon>
        <taxon>Coriobacteriales</taxon>
        <taxon>Atopobiaceae</taxon>
        <taxon>Lancefieldella</taxon>
    </lineage>
</organism>
<dbReference type="SUPFAM" id="SSF46785">
    <property type="entry name" value="Winged helix' DNA-binding domain"/>
    <property type="match status" value="1"/>
</dbReference>
<name>A0A9E7ADQ3_9ACTN</name>
<evidence type="ECO:0000256" key="3">
    <source>
        <dbReference type="ARBA" id="ARBA00023163"/>
    </source>
</evidence>
<dbReference type="InterPro" id="IPR000524">
    <property type="entry name" value="Tscrpt_reg_HTH_GntR"/>
</dbReference>
<proteinExistence type="predicted"/>
<dbReference type="SMART" id="SM00866">
    <property type="entry name" value="UTRA"/>
    <property type="match status" value="1"/>
</dbReference>
<keyword evidence="3" id="KW-0804">Transcription</keyword>
<dbReference type="PRINTS" id="PR00035">
    <property type="entry name" value="HTHGNTR"/>
</dbReference>
<dbReference type="PANTHER" id="PTHR44846:SF12">
    <property type="entry name" value="HTH-TYPE TRANSCRIPTIONAL REGULATOR TRER"/>
    <property type="match status" value="1"/>
</dbReference>
<dbReference type="InterPro" id="IPR011663">
    <property type="entry name" value="UTRA"/>
</dbReference>
<dbReference type="SMART" id="SM00345">
    <property type="entry name" value="HTH_GNTR"/>
    <property type="match status" value="1"/>
</dbReference>
<keyword evidence="1" id="KW-0805">Transcription regulation</keyword>
<dbReference type="InterPro" id="IPR050679">
    <property type="entry name" value="Bact_HTH_transcr_reg"/>
</dbReference>
<dbReference type="Proteomes" id="UP000831562">
    <property type="component" value="Chromosome"/>
</dbReference>